<feature type="transmembrane region" description="Helical" evidence="1">
    <location>
        <begin position="228"/>
        <end position="245"/>
    </location>
</feature>
<dbReference type="RefSeq" id="WP_163298030.1">
    <property type="nucleotide sequence ID" value="NZ_JAAGRR010000022.1"/>
</dbReference>
<feature type="transmembrane region" description="Helical" evidence="1">
    <location>
        <begin position="373"/>
        <end position="394"/>
    </location>
</feature>
<feature type="transmembrane region" description="Helical" evidence="1">
    <location>
        <begin position="175"/>
        <end position="194"/>
    </location>
</feature>
<keyword evidence="3" id="KW-1185">Reference proteome</keyword>
<organism evidence="2 3">
    <name type="scientific">Dissulfurirhabdus thermomarina</name>
    <dbReference type="NCBI Taxonomy" id="1765737"/>
    <lineage>
        <taxon>Bacteria</taxon>
        <taxon>Deltaproteobacteria</taxon>
        <taxon>Dissulfurirhabdaceae</taxon>
        <taxon>Dissulfurirhabdus</taxon>
    </lineage>
</organism>
<protein>
    <recommendedName>
        <fullName evidence="4">O-antigen ligase family protein</fullName>
    </recommendedName>
</protein>
<feature type="transmembrane region" description="Helical" evidence="1">
    <location>
        <begin position="252"/>
        <end position="273"/>
    </location>
</feature>
<feature type="transmembrane region" description="Helical" evidence="1">
    <location>
        <begin position="68"/>
        <end position="87"/>
    </location>
</feature>
<gene>
    <name evidence="2" type="ORF">G3N55_03305</name>
</gene>
<feature type="transmembrane region" description="Helical" evidence="1">
    <location>
        <begin position="93"/>
        <end position="116"/>
    </location>
</feature>
<dbReference type="EMBL" id="JAAGRR010000022">
    <property type="protein sequence ID" value="NDY41876.1"/>
    <property type="molecule type" value="Genomic_DNA"/>
</dbReference>
<keyword evidence="1" id="KW-1133">Transmembrane helix</keyword>
<sequence>MKYLPVSERLMMRFPFGVIFGCLLLIVLIFFPLAHHEIKLSLFGVAAFLVLARSIVLEGRIGLAREVWFWFMWYVICGSFYALYGAVERNPGAFFSLAIYLVWPVVYVGLVAGAALDDRFIRWLLRTCVVGLFLVSALGVMAVLGGIGWISADYVPLLSQDQAVVLFPGLSRMRYRPISSLFFLLPFVATSLMAPRSCWDQVASRGLRWLALLLGTFVVFASGRRALMLVAVVGPLLGFLLLFTSTGVSRRAFFQVLLAIIGGICLLIALPPISLQGIWQWFWGGFNPAQDTSAAIRGAQGDFLTKAWLSAPYLGHGLGSVAPVVRSSARPWQYELQYHLLLFQTGLVGVACYSAGILWMIGKAYKISAADPGPGAFLIPTIAGLAGVLIGNASNPYLQAYGALWMVFLPLAIINHWCLHVRGPKRPSGCIMARESPLIVS</sequence>
<feature type="transmembrane region" description="Helical" evidence="1">
    <location>
        <begin position="341"/>
        <end position="361"/>
    </location>
</feature>
<feature type="transmembrane region" description="Helical" evidence="1">
    <location>
        <begin position="400"/>
        <end position="419"/>
    </location>
</feature>
<feature type="transmembrane region" description="Helical" evidence="1">
    <location>
        <begin position="206"/>
        <end position="222"/>
    </location>
</feature>
<keyword evidence="1" id="KW-0472">Membrane</keyword>
<dbReference type="Proteomes" id="UP000469346">
    <property type="component" value="Unassembled WGS sequence"/>
</dbReference>
<evidence type="ECO:0000313" key="2">
    <source>
        <dbReference type="EMBL" id="NDY41876.1"/>
    </source>
</evidence>
<dbReference type="AlphaFoldDB" id="A0A6N9TTQ2"/>
<evidence type="ECO:0000256" key="1">
    <source>
        <dbReference type="SAM" id="Phobius"/>
    </source>
</evidence>
<feature type="transmembrane region" description="Helical" evidence="1">
    <location>
        <begin position="12"/>
        <end position="34"/>
    </location>
</feature>
<accession>A0A6N9TTQ2</accession>
<comment type="caution">
    <text evidence="2">The sequence shown here is derived from an EMBL/GenBank/DDBJ whole genome shotgun (WGS) entry which is preliminary data.</text>
</comment>
<keyword evidence="1" id="KW-0812">Transmembrane</keyword>
<feature type="transmembrane region" description="Helical" evidence="1">
    <location>
        <begin position="40"/>
        <end position="56"/>
    </location>
</feature>
<name>A0A6N9TTQ2_DISTH</name>
<proteinExistence type="predicted"/>
<feature type="transmembrane region" description="Helical" evidence="1">
    <location>
        <begin position="123"/>
        <end position="150"/>
    </location>
</feature>
<reference evidence="2 3" key="1">
    <citation type="submission" date="2020-02" db="EMBL/GenBank/DDBJ databases">
        <title>Comparative genomics of sulfur disproportionating microorganisms.</title>
        <authorList>
            <person name="Ward L.M."/>
            <person name="Bertran E."/>
            <person name="Johnston D.T."/>
        </authorList>
    </citation>
    <scope>NUCLEOTIDE SEQUENCE [LARGE SCALE GENOMIC DNA]</scope>
    <source>
        <strain evidence="2 3">DSM 100025</strain>
    </source>
</reference>
<evidence type="ECO:0000313" key="3">
    <source>
        <dbReference type="Proteomes" id="UP000469346"/>
    </source>
</evidence>
<evidence type="ECO:0008006" key="4">
    <source>
        <dbReference type="Google" id="ProtNLM"/>
    </source>
</evidence>